<dbReference type="PANTHER" id="PTHR43798">
    <property type="entry name" value="MONOACYLGLYCEROL LIPASE"/>
    <property type="match status" value="1"/>
</dbReference>
<dbReference type="PANTHER" id="PTHR43798:SF33">
    <property type="entry name" value="HYDROLASE, PUTATIVE (AFU_ORTHOLOGUE AFUA_2G14860)-RELATED"/>
    <property type="match status" value="1"/>
</dbReference>
<proteinExistence type="predicted"/>
<dbReference type="GO" id="GO:0003824">
    <property type="term" value="F:catalytic activity"/>
    <property type="evidence" value="ECO:0007669"/>
    <property type="project" value="UniProtKB-ARBA"/>
</dbReference>
<sequence length="337" mass="35913">MGHLGRPVGAPLGHPGAVTDTEPLDEHAPALAALDRTTALWPGRYVHAAGARVFVRHTSDAPDVATDHHHPILYVHGLGGSSLNWHDLGELLRPFGVGHAMDLPGFGFSEPPAGGRYTLSALIDSVIAVLEMLGGADLVGNSLGGVVVARVAEQRPDLVRTLTLISPAFPDIRPGPRRVTFLPLALAGTPGLGRMVFGYLGRVRAEAQVAQTFRHIMVQPSVVGPVRTAQAVEHATARAAMPWASAALSGSFNTLVASWLRLGGRDHWVRARRIRVPTLVIWGREDQLVSSRLAAKVARTIPGARLVMFDGVGHVSQMEVPERTAELIAAHLKRVGT</sequence>
<feature type="region of interest" description="Disordered" evidence="1">
    <location>
        <begin position="1"/>
        <end position="22"/>
    </location>
</feature>
<gene>
    <name evidence="3" type="ORF">SAMN05445060_2418</name>
</gene>
<dbReference type="Proteomes" id="UP000186218">
    <property type="component" value="Unassembled WGS sequence"/>
</dbReference>
<evidence type="ECO:0000313" key="4">
    <source>
        <dbReference type="Proteomes" id="UP000186218"/>
    </source>
</evidence>
<evidence type="ECO:0000259" key="2">
    <source>
        <dbReference type="Pfam" id="PF00561"/>
    </source>
</evidence>
<dbReference type="InterPro" id="IPR029058">
    <property type="entry name" value="AB_hydrolase_fold"/>
</dbReference>
<dbReference type="SUPFAM" id="SSF53474">
    <property type="entry name" value="alpha/beta-Hydrolases"/>
    <property type="match status" value="1"/>
</dbReference>
<accession>A0A1N7FYE3</accession>
<dbReference type="Gene3D" id="3.40.50.1820">
    <property type="entry name" value="alpha/beta hydrolase"/>
    <property type="match status" value="1"/>
</dbReference>
<dbReference type="GO" id="GO:0016020">
    <property type="term" value="C:membrane"/>
    <property type="evidence" value="ECO:0007669"/>
    <property type="project" value="TreeGrafter"/>
</dbReference>
<reference evidence="3 4" key="1">
    <citation type="submission" date="2017-01" db="EMBL/GenBank/DDBJ databases">
        <authorList>
            <person name="Mah S.A."/>
            <person name="Swanson W.J."/>
            <person name="Moy G.W."/>
            <person name="Vacquier V.D."/>
        </authorList>
    </citation>
    <scope>NUCLEOTIDE SEQUENCE [LARGE SCALE GENOMIC DNA]</scope>
    <source>
        <strain evidence="3 4">CPCC 203464</strain>
    </source>
</reference>
<keyword evidence="4" id="KW-1185">Reference proteome</keyword>
<dbReference type="STRING" id="1344003.SAMN05445060_2418"/>
<dbReference type="EMBL" id="FTNT01000006">
    <property type="protein sequence ID" value="SIS05393.1"/>
    <property type="molecule type" value="Genomic_DNA"/>
</dbReference>
<organism evidence="3 4">
    <name type="scientific">Williamsia sterculiae</name>
    <dbReference type="NCBI Taxonomy" id="1344003"/>
    <lineage>
        <taxon>Bacteria</taxon>
        <taxon>Bacillati</taxon>
        <taxon>Actinomycetota</taxon>
        <taxon>Actinomycetes</taxon>
        <taxon>Mycobacteriales</taxon>
        <taxon>Nocardiaceae</taxon>
        <taxon>Williamsia</taxon>
    </lineage>
</organism>
<protein>
    <submittedName>
        <fullName evidence="3">Pimeloyl-ACP methyl ester carboxylesterase</fullName>
    </submittedName>
</protein>
<evidence type="ECO:0000256" key="1">
    <source>
        <dbReference type="SAM" id="MobiDB-lite"/>
    </source>
</evidence>
<dbReference type="InterPro" id="IPR000073">
    <property type="entry name" value="AB_hydrolase_1"/>
</dbReference>
<name>A0A1N7FYE3_9NOCA</name>
<evidence type="ECO:0000313" key="3">
    <source>
        <dbReference type="EMBL" id="SIS05393.1"/>
    </source>
</evidence>
<feature type="domain" description="AB hydrolase-1" evidence="2">
    <location>
        <begin position="71"/>
        <end position="319"/>
    </location>
</feature>
<dbReference type="Pfam" id="PF00561">
    <property type="entry name" value="Abhydrolase_1"/>
    <property type="match status" value="1"/>
</dbReference>
<dbReference type="InterPro" id="IPR050266">
    <property type="entry name" value="AB_hydrolase_sf"/>
</dbReference>
<dbReference type="AlphaFoldDB" id="A0A1N7FYE3"/>